<evidence type="ECO:0000313" key="5">
    <source>
        <dbReference type="Proteomes" id="UP000663864"/>
    </source>
</evidence>
<gene>
    <name evidence="4" type="ORF">JBS370_LOCUS13915</name>
    <name evidence="3" type="ORF">JXQ802_LOCUS42602</name>
    <name evidence="1" type="ORF">PYM288_LOCUS27607</name>
    <name evidence="2" type="ORF">ZHD862_LOCUS32254</name>
</gene>
<evidence type="ECO:0000313" key="2">
    <source>
        <dbReference type="EMBL" id="CAF1383727.1"/>
    </source>
</evidence>
<organism evidence="2 5">
    <name type="scientific">Rotaria sordida</name>
    <dbReference type="NCBI Taxonomy" id="392033"/>
    <lineage>
        <taxon>Eukaryota</taxon>
        <taxon>Metazoa</taxon>
        <taxon>Spiralia</taxon>
        <taxon>Gnathifera</taxon>
        <taxon>Rotifera</taxon>
        <taxon>Eurotatoria</taxon>
        <taxon>Bdelloidea</taxon>
        <taxon>Philodinida</taxon>
        <taxon>Philodinidae</taxon>
        <taxon>Rotaria</taxon>
    </lineage>
</organism>
<evidence type="ECO:0000313" key="6">
    <source>
        <dbReference type="Proteomes" id="UP000663870"/>
    </source>
</evidence>
<dbReference type="EMBL" id="CAJNOH010001846">
    <property type="protein sequence ID" value="CAF1255600.1"/>
    <property type="molecule type" value="Genomic_DNA"/>
</dbReference>
<evidence type="ECO:0000313" key="3">
    <source>
        <dbReference type="EMBL" id="CAF1536106.1"/>
    </source>
</evidence>
<dbReference type="EMBL" id="CAJNOT010003438">
    <property type="protein sequence ID" value="CAF1383727.1"/>
    <property type="molecule type" value="Genomic_DNA"/>
</dbReference>
<dbReference type="Proteomes" id="UP000663870">
    <property type="component" value="Unassembled WGS sequence"/>
</dbReference>
<accession>A0A815JXM3</accession>
<dbReference type="AlphaFoldDB" id="A0A815JXM3"/>
<protein>
    <submittedName>
        <fullName evidence="2">Uncharacterized protein</fullName>
    </submittedName>
</protein>
<reference evidence="2" key="1">
    <citation type="submission" date="2021-02" db="EMBL/GenBank/DDBJ databases">
        <authorList>
            <person name="Nowell W R."/>
        </authorList>
    </citation>
    <scope>NUCLEOTIDE SEQUENCE</scope>
</reference>
<name>A0A815JXM3_9BILA</name>
<evidence type="ECO:0000313" key="4">
    <source>
        <dbReference type="EMBL" id="CAF3775195.1"/>
    </source>
</evidence>
<sequence length="317" mass="36250">MDSSSLYCPCSTITISYDRLISISPVYHQICSGQFVTIPWFSATWGDVLSGYIYPSNDFRLASQPQFVLINTLCQMSIQTVNDNWQLFVERQFVTSNALSPQLFQTEANSLLHQFQTQTQVIVFQALQLIRTITHVDRLIAVLRVNSNTIKLWNPSQNNYEQLQIQYSDTLQYPCSQIGITYGSFISIKPIFHQVCSSSFTSDEWLIGFMGNITAYDPHDYRSVALSHSQFLRSLCSTAYSTCMTAVSTFNDNIFVSAYVVPIKQIYLEVSSIIQQFQLLIPKTFLHTLELIRYLNHGNGIQSVLQTNWRFIITNDS</sequence>
<comment type="caution">
    <text evidence="2">The sequence shown here is derived from an EMBL/GenBank/DDBJ whole genome shotgun (WGS) entry which is preliminary data.</text>
</comment>
<dbReference type="EMBL" id="CAJNOL010002900">
    <property type="protein sequence ID" value="CAF1536106.1"/>
    <property type="molecule type" value="Genomic_DNA"/>
</dbReference>
<dbReference type="EMBL" id="CAJOBD010001221">
    <property type="protein sequence ID" value="CAF3775195.1"/>
    <property type="molecule type" value="Genomic_DNA"/>
</dbReference>
<keyword evidence="6" id="KW-1185">Reference proteome</keyword>
<dbReference type="Proteomes" id="UP000663864">
    <property type="component" value="Unassembled WGS sequence"/>
</dbReference>
<evidence type="ECO:0000313" key="1">
    <source>
        <dbReference type="EMBL" id="CAF1255600.1"/>
    </source>
</evidence>
<dbReference type="Proteomes" id="UP000663836">
    <property type="component" value="Unassembled WGS sequence"/>
</dbReference>
<proteinExistence type="predicted"/>
<dbReference type="Proteomes" id="UP000663854">
    <property type="component" value="Unassembled WGS sequence"/>
</dbReference>